<evidence type="ECO:0000256" key="4">
    <source>
        <dbReference type="ARBA" id="ARBA00023002"/>
    </source>
</evidence>
<keyword evidence="2" id="KW-0285">Flavoprotein</keyword>
<dbReference type="Pfam" id="PF01494">
    <property type="entry name" value="FAD_binding_3"/>
    <property type="match status" value="1"/>
</dbReference>
<feature type="domain" description="FAD-binding" evidence="6">
    <location>
        <begin position="5"/>
        <end position="333"/>
    </location>
</feature>
<sequence>MQPLKIVIVGAGIGGLSCAIISRKKGLDVIVLEKAEKLTPVGAGIQIPPNASRIWAQYGLLEKLKEFSVISKANQLRRWKDGSLLCSRSIGETLNPQWPWLVIHRADYQKVLVKECERLHVDIRLKSEVYDVDFENTRVLLKNGDVVSGDVIVGADGLWSTLRTRVLGHASPPQETGDLAYRGTFSLEALQTLRDPKVDELCLRNLVTMWIGPESHAVFYPVRCGREFNLVMTQPDDLPAYIKTKQGNLEEMKTTFKDWDPLLTKLLTAFPSVLKWKMMHHDELPSWTKKNFVLLGDACHPSLPYQAQGAAMAVEDGTIIANLLAAYQDAKASSLTHPSLPETLKLYELLQKERTTTLHLGSISNQRLYHLDDGQEQEERDLILKNASFEDLPDGSSEPFIWIDARYQKAILGRDVVGDAQDSWEQAVRNGSR</sequence>
<dbReference type="PRINTS" id="PR00420">
    <property type="entry name" value="RNGMNOXGNASE"/>
</dbReference>
<dbReference type="FunFam" id="3.50.50.60:FF:000115">
    <property type="entry name" value="Salicylate hydroxylase, putative"/>
    <property type="match status" value="1"/>
</dbReference>
<evidence type="ECO:0000259" key="6">
    <source>
        <dbReference type="Pfam" id="PF01494"/>
    </source>
</evidence>
<keyword evidence="8" id="KW-1185">Reference proteome</keyword>
<dbReference type="Proteomes" id="UP001152607">
    <property type="component" value="Unassembled WGS sequence"/>
</dbReference>
<keyword evidence="3" id="KW-0274">FAD</keyword>
<dbReference type="OrthoDB" id="16820at2759"/>
<dbReference type="InterPro" id="IPR036188">
    <property type="entry name" value="FAD/NAD-bd_sf"/>
</dbReference>
<reference evidence="7" key="1">
    <citation type="submission" date="2023-01" db="EMBL/GenBank/DDBJ databases">
        <authorList>
            <person name="Van Ghelder C."/>
            <person name="Rancurel C."/>
        </authorList>
    </citation>
    <scope>NUCLEOTIDE SEQUENCE</scope>
    <source>
        <strain evidence="7">CNCM I-4278</strain>
    </source>
</reference>
<dbReference type="SUPFAM" id="SSF54373">
    <property type="entry name" value="FAD-linked reductases, C-terminal domain"/>
    <property type="match status" value="1"/>
</dbReference>
<keyword evidence="5" id="KW-0503">Monooxygenase</keyword>
<evidence type="ECO:0000256" key="3">
    <source>
        <dbReference type="ARBA" id="ARBA00022827"/>
    </source>
</evidence>
<gene>
    <name evidence="7" type="ORF">PDIGIT_LOCUS8567</name>
</gene>
<evidence type="ECO:0000313" key="7">
    <source>
        <dbReference type="EMBL" id="CAI6335485.1"/>
    </source>
</evidence>
<dbReference type="PROSITE" id="PS51257">
    <property type="entry name" value="PROKAR_LIPOPROTEIN"/>
    <property type="match status" value="1"/>
</dbReference>
<evidence type="ECO:0000256" key="5">
    <source>
        <dbReference type="ARBA" id="ARBA00023033"/>
    </source>
</evidence>
<keyword evidence="4" id="KW-0560">Oxidoreductase</keyword>
<dbReference type="GO" id="GO:0004497">
    <property type="term" value="F:monooxygenase activity"/>
    <property type="evidence" value="ECO:0007669"/>
    <property type="project" value="UniProtKB-KW"/>
</dbReference>
<dbReference type="PANTHER" id="PTHR13789:SF311">
    <property type="entry name" value="HYDROXYLASE, PUTATIVE (AFU_ORTHOLOGUE AFUA_5G10180)-RELATED"/>
    <property type="match status" value="1"/>
</dbReference>
<organism evidence="7 8">
    <name type="scientific">Periconia digitata</name>
    <dbReference type="NCBI Taxonomy" id="1303443"/>
    <lineage>
        <taxon>Eukaryota</taxon>
        <taxon>Fungi</taxon>
        <taxon>Dikarya</taxon>
        <taxon>Ascomycota</taxon>
        <taxon>Pezizomycotina</taxon>
        <taxon>Dothideomycetes</taxon>
        <taxon>Pleosporomycetidae</taxon>
        <taxon>Pleosporales</taxon>
        <taxon>Massarineae</taxon>
        <taxon>Periconiaceae</taxon>
        <taxon>Periconia</taxon>
    </lineage>
</organism>
<evidence type="ECO:0000256" key="2">
    <source>
        <dbReference type="ARBA" id="ARBA00022630"/>
    </source>
</evidence>
<name>A0A9W4UGE6_9PLEO</name>
<dbReference type="PANTHER" id="PTHR13789">
    <property type="entry name" value="MONOOXYGENASE"/>
    <property type="match status" value="1"/>
</dbReference>
<comment type="similarity">
    <text evidence="1">Belongs to the paxM FAD-dependent monooxygenase family.</text>
</comment>
<protein>
    <recommendedName>
        <fullName evidence="6">FAD-binding domain-containing protein</fullName>
    </recommendedName>
</protein>
<dbReference type="AlphaFoldDB" id="A0A9W4UGE6"/>
<evidence type="ECO:0000256" key="1">
    <source>
        <dbReference type="ARBA" id="ARBA00007992"/>
    </source>
</evidence>
<accession>A0A9W4UGE6</accession>
<dbReference type="InterPro" id="IPR002938">
    <property type="entry name" value="FAD-bd"/>
</dbReference>
<dbReference type="InterPro" id="IPR050493">
    <property type="entry name" value="FAD-dep_Monooxygenase_BioMet"/>
</dbReference>
<dbReference type="GO" id="GO:0071949">
    <property type="term" value="F:FAD binding"/>
    <property type="evidence" value="ECO:0007669"/>
    <property type="project" value="InterPro"/>
</dbReference>
<proteinExistence type="inferred from homology"/>
<evidence type="ECO:0000313" key="8">
    <source>
        <dbReference type="Proteomes" id="UP001152607"/>
    </source>
</evidence>
<dbReference type="EMBL" id="CAOQHR010000005">
    <property type="protein sequence ID" value="CAI6335485.1"/>
    <property type="molecule type" value="Genomic_DNA"/>
</dbReference>
<dbReference type="Gene3D" id="3.50.50.60">
    <property type="entry name" value="FAD/NAD(P)-binding domain"/>
    <property type="match status" value="1"/>
</dbReference>
<comment type="caution">
    <text evidence="7">The sequence shown here is derived from an EMBL/GenBank/DDBJ whole genome shotgun (WGS) entry which is preliminary data.</text>
</comment>
<dbReference type="SUPFAM" id="SSF51905">
    <property type="entry name" value="FAD/NAD(P)-binding domain"/>
    <property type="match status" value="1"/>
</dbReference>